<keyword evidence="1" id="KW-0233">DNA recombination</keyword>
<dbReference type="InterPro" id="IPR002104">
    <property type="entry name" value="Integrase_catalytic"/>
</dbReference>
<evidence type="ECO:0000259" key="2">
    <source>
        <dbReference type="Pfam" id="PF00589"/>
    </source>
</evidence>
<dbReference type="PANTHER" id="PTHR34605:SF3">
    <property type="entry name" value="P CELL-TYPE AGGLUTINATION PROTEIN MAP4-LIKE-RELATED"/>
    <property type="match status" value="1"/>
</dbReference>
<dbReference type="GO" id="GO:0003677">
    <property type="term" value="F:DNA binding"/>
    <property type="evidence" value="ECO:0007669"/>
    <property type="project" value="InterPro"/>
</dbReference>
<dbReference type="Gene3D" id="1.10.443.10">
    <property type="entry name" value="Intergrase catalytic core"/>
    <property type="match status" value="1"/>
</dbReference>
<reference evidence="3 4" key="1">
    <citation type="submission" date="2018-09" db="EMBL/GenBank/DDBJ databases">
        <title>Genomic investigation of the strawberry pathogen Phytophthora fragariae indicates pathogenicity is determined by transcriptional variation in three key races.</title>
        <authorList>
            <person name="Adams T.M."/>
            <person name="Armitage A.D."/>
            <person name="Sobczyk M.K."/>
            <person name="Bates H.J."/>
            <person name="Dunwell J.M."/>
            <person name="Nellist C.F."/>
            <person name="Harrison R.J."/>
        </authorList>
    </citation>
    <scope>NUCLEOTIDE SEQUENCE [LARGE SCALE GENOMIC DNA]</scope>
    <source>
        <strain evidence="3 4">NOV-77</strain>
    </source>
</reference>
<dbReference type="PANTHER" id="PTHR34605">
    <property type="entry name" value="PHAGE_INTEGRASE DOMAIN-CONTAINING PROTEIN"/>
    <property type="match status" value="1"/>
</dbReference>
<name>A0A6G0QG76_9STRA</name>
<protein>
    <recommendedName>
        <fullName evidence="2">Tyr recombinase domain-containing protein</fullName>
    </recommendedName>
</protein>
<dbReference type="GO" id="GO:0006310">
    <property type="term" value="P:DNA recombination"/>
    <property type="evidence" value="ECO:0007669"/>
    <property type="project" value="UniProtKB-KW"/>
</dbReference>
<dbReference type="Proteomes" id="UP000486351">
    <property type="component" value="Unassembled WGS sequence"/>
</dbReference>
<feature type="domain" description="Tyr recombinase" evidence="2">
    <location>
        <begin position="129"/>
        <end position="189"/>
    </location>
</feature>
<dbReference type="SUPFAM" id="SSF56349">
    <property type="entry name" value="DNA breaking-rejoining enzymes"/>
    <property type="match status" value="1"/>
</dbReference>
<proteinExistence type="predicted"/>
<dbReference type="Pfam" id="PF00589">
    <property type="entry name" value="Phage_integrase"/>
    <property type="match status" value="1"/>
</dbReference>
<accession>A0A6G0QG76</accession>
<evidence type="ECO:0000256" key="1">
    <source>
        <dbReference type="ARBA" id="ARBA00023172"/>
    </source>
</evidence>
<dbReference type="GO" id="GO:0015074">
    <property type="term" value="P:DNA integration"/>
    <property type="evidence" value="ECO:0007669"/>
    <property type="project" value="InterPro"/>
</dbReference>
<dbReference type="EMBL" id="QXFY01003335">
    <property type="protein sequence ID" value="KAE9286172.1"/>
    <property type="molecule type" value="Genomic_DNA"/>
</dbReference>
<comment type="caution">
    <text evidence="3">The sequence shown here is derived from an EMBL/GenBank/DDBJ whole genome shotgun (WGS) entry which is preliminary data.</text>
</comment>
<dbReference type="InterPro" id="IPR013762">
    <property type="entry name" value="Integrase-like_cat_sf"/>
</dbReference>
<gene>
    <name evidence="3" type="ORF">PF008_g26727</name>
</gene>
<dbReference type="InterPro" id="IPR052925">
    <property type="entry name" value="Phage_Integrase-like_Recomb"/>
</dbReference>
<dbReference type="AlphaFoldDB" id="A0A6G0QG76"/>
<sequence length="216" mass="23189">MLRRITDSANLSVPQHRVLCGAAVLGFFFCLRGAEYLCSRGKRHAYSLQVGDVIVRDSNGATSSSFTRATSVQIILRGSKTDQAGHSTKRTLLKSGLAPVCPVFAALLLQRNACLLKLSPDSPLCSIGRQRMLSADTMTKVLRLAAKQAGKDAERISTHSLRTGGASALHAAGVDADAIRMHGRWASDAYQAYLREAPATSLQLAKRMGHVTSKPN</sequence>
<dbReference type="InterPro" id="IPR011010">
    <property type="entry name" value="DNA_brk_join_enz"/>
</dbReference>
<evidence type="ECO:0000313" key="3">
    <source>
        <dbReference type="EMBL" id="KAE9286172.1"/>
    </source>
</evidence>
<evidence type="ECO:0000313" key="4">
    <source>
        <dbReference type="Proteomes" id="UP000486351"/>
    </source>
</evidence>
<organism evidence="3 4">
    <name type="scientific">Phytophthora fragariae</name>
    <dbReference type="NCBI Taxonomy" id="53985"/>
    <lineage>
        <taxon>Eukaryota</taxon>
        <taxon>Sar</taxon>
        <taxon>Stramenopiles</taxon>
        <taxon>Oomycota</taxon>
        <taxon>Peronosporomycetes</taxon>
        <taxon>Peronosporales</taxon>
        <taxon>Peronosporaceae</taxon>
        <taxon>Phytophthora</taxon>
    </lineage>
</organism>